<dbReference type="NCBIfam" id="NF045613">
    <property type="entry name" value="PA1571_fam"/>
    <property type="match status" value="1"/>
</dbReference>
<dbReference type="EMBL" id="QJRX01000007">
    <property type="protein sequence ID" value="PYC22697.1"/>
    <property type="molecule type" value="Genomic_DNA"/>
</dbReference>
<evidence type="ECO:0000313" key="3">
    <source>
        <dbReference type="Proteomes" id="UP000248146"/>
    </source>
</evidence>
<evidence type="ECO:0000313" key="2">
    <source>
        <dbReference type="EMBL" id="PYC22697.1"/>
    </source>
</evidence>
<dbReference type="Proteomes" id="UP000248146">
    <property type="component" value="Unassembled WGS sequence"/>
</dbReference>
<reference evidence="2 3" key="1">
    <citation type="submission" date="2018-06" db="EMBL/GenBank/DDBJ databases">
        <title>Pseudomonas diversity within urban Lake Michigan freshwaters.</title>
        <authorList>
            <person name="Batrich M."/>
            <person name="Hatzopoulos T."/>
            <person name="Putonti C."/>
        </authorList>
    </citation>
    <scope>NUCLEOTIDE SEQUENCE [LARGE SCALE GENOMIC DNA]</scope>
    <source>
        <strain evidence="2 3">MB-090714</strain>
    </source>
</reference>
<proteinExistence type="predicted"/>
<sequence length="88" mass="9601">MQPTPQPSQAQVVPFNPQQPVGGAIIDAEGREIPITEQMILQACRELEQSLQQRQAGYSTRQPSAPTSAARCGASPSRRTCRPSISRR</sequence>
<accession>A0A2V4LNN4</accession>
<feature type="compositionally biased region" description="Polar residues" evidence="1">
    <location>
        <begin position="52"/>
        <end position="67"/>
    </location>
</feature>
<name>A0A2V4LNN4_AQUAC</name>
<dbReference type="OrthoDB" id="7019010at2"/>
<dbReference type="InterPro" id="IPR054635">
    <property type="entry name" value="PA1571-like"/>
</dbReference>
<feature type="region of interest" description="Disordered" evidence="1">
    <location>
        <begin position="1"/>
        <end position="21"/>
    </location>
</feature>
<feature type="compositionally biased region" description="Polar residues" evidence="1">
    <location>
        <begin position="7"/>
        <end position="19"/>
    </location>
</feature>
<feature type="region of interest" description="Disordered" evidence="1">
    <location>
        <begin position="52"/>
        <end position="88"/>
    </location>
</feature>
<protein>
    <recommendedName>
        <fullName evidence="4">Multifunctional fatty acid oxidation complex subunit alpha</fullName>
    </recommendedName>
</protein>
<comment type="caution">
    <text evidence="2">The sequence shown here is derived from an EMBL/GenBank/DDBJ whole genome shotgun (WGS) entry which is preliminary data.</text>
</comment>
<organism evidence="2 3">
    <name type="scientific">Aquipseudomonas alcaligenes</name>
    <name type="common">Pseudomonas alcaligenes</name>
    <dbReference type="NCBI Taxonomy" id="43263"/>
    <lineage>
        <taxon>Bacteria</taxon>
        <taxon>Pseudomonadati</taxon>
        <taxon>Pseudomonadota</taxon>
        <taxon>Gammaproteobacteria</taxon>
        <taxon>Pseudomonadales</taxon>
        <taxon>Pseudomonadaceae</taxon>
        <taxon>Aquipseudomonas</taxon>
    </lineage>
</organism>
<evidence type="ECO:0000256" key="1">
    <source>
        <dbReference type="SAM" id="MobiDB-lite"/>
    </source>
</evidence>
<gene>
    <name evidence="2" type="ORF">DMO17_14645</name>
</gene>
<evidence type="ECO:0008006" key="4">
    <source>
        <dbReference type="Google" id="ProtNLM"/>
    </source>
</evidence>
<dbReference type="AlphaFoldDB" id="A0A2V4LNN4"/>
<feature type="compositionally biased region" description="Basic residues" evidence="1">
    <location>
        <begin position="79"/>
        <end position="88"/>
    </location>
</feature>